<dbReference type="Pfam" id="PF21351">
    <property type="entry name" value="TetR_C_41"/>
    <property type="match status" value="1"/>
</dbReference>
<comment type="caution">
    <text evidence="6">The sequence shown here is derived from an EMBL/GenBank/DDBJ whole genome shotgun (WGS) entry which is preliminary data.</text>
</comment>
<dbReference type="SUPFAM" id="SSF46689">
    <property type="entry name" value="Homeodomain-like"/>
    <property type="match status" value="1"/>
</dbReference>
<feature type="DNA-binding region" description="H-T-H motif" evidence="4">
    <location>
        <begin position="41"/>
        <end position="60"/>
    </location>
</feature>
<proteinExistence type="predicted"/>
<dbReference type="PROSITE" id="PS01081">
    <property type="entry name" value="HTH_TETR_1"/>
    <property type="match status" value="1"/>
</dbReference>
<reference evidence="6 7" key="1">
    <citation type="submission" date="2019-10" db="EMBL/GenBank/DDBJ databases">
        <title>Nocardia macrotermitis sp. nov. and Nocardia aurantia sp. nov., isolated from the gut of fungus growing-termite Macrotermes natalensis.</title>
        <authorList>
            <person name="Benndorf R."/>
            <person name="Schwitalla J."/>
            <person name="Martin K."/>
            <person name="De Beer W."/>
            <person name="Kaster A.-K."/>
            <person name="Vollmers J."/>
            <person name="Poulsen M."/>
            <person name="Beemelmanns C."/>
        </authorList>
    </citation>
    <scope>NUCLEOTIDE SEQUENCE [LARGE SCALE GENOMIC DNA]</scope>
    <source>
        <strain evidence="6 7">RB20</strain>
    </source>
</reference>
<evidence type="ECO:0000313" key="7">
    <source>
        <dbReference type="Proteomes" id="UP000438448"/>
    </source>
</evidence>
<dbReference type="GO" id="GO:0045892">
    <property type="term" value="P:negative regulation of DNA-templated transcription"/>
    <property type="evidence" value="ECO:0007669"/>
    <property type="project" value="UniProtKB-ARBA"/>
</dbReference>
<evidence type="ECO:0000256" key="3">
    <source>
        <dbReference type="ARBA" id="ARBA00023163"/>
    </source>
</evidence>
<evidence type="ECO:0000256" key="2">
    <source>
        <dbReference type="ARBA" id="ARBA00023125"/>
    </source>
</evidence>
<dbReference type="AlphaFoldDB" id="A0A7K0DA25"/>
<gene>
    <name evidence="6" type="ORF">NRB20_57330</name>
</gene>
<dbReference type="PRINTS" id="PR00455">
    <property type="entry name" value="HTHTETR"/>
</dbReference>
<evidence type="ECO:0000259" key="5">
    <source>
        <dbReference type="PROSITE" id="PS50977"/>
    </source>
</evidence>
<dbReference type="InterPro" id="IPR001647">
    <property type="entry name" value="HTH_TetR"/>
</dbReference>
<dbReference type="Pfam" id="PF00440">
    <property type="entry name" value="TetR_N"/>
    <property type="match status" value="1"/>
</dbReference>
<dbReference type="GO" id="GO:0003700">
    <property type="term" value="F:DNA-binding transcription factor activity"/>
    <property type="evidence" value="ECO:0007669"/>
    <property type="project" value="TreeGrafter"/>
</dbReference>
<dbReference type="InterPro" id="IPR023772">
    <property type="entry name" value="DNA-bd_HTH_TetR-type_CS"/>
</dbReference>
<keyword evidence="3" id="KW-0804">Transcription</keyword>
<organism evidence="6 7">
    <name type="scientific">Nocardia macrotermitis</name>
    <dbReference type="NCBI Taxonomy" id="2585198"/>
    <lineage>
        <taxon>Bacteria</taxon>
        <taxon>Bacillati</taxon>
        <taxon>Actinomycetota</taxon>
        <taxon>Actinomycetes</taxon>
        <taxon>Mycobacteriales</taxon>
        <taxon>Nocardiaceae</taxon>
        <taxon>Nocardia</taxon>
    </lineage>
</organism>
<dbReference type="Gene3D" id="1.10.357.10">
    <property type="entry name" value="Tetracycline Repressor, domain 2"/>
    <property type="match status" value="1"/>
</dbReference>
<dbReference type="GO" id="GO:0000976">
    <property type="term" value="F:transcription cis-regulatory region binding"/>
    <property type="evidence" value="ECO:0007669"/>
    <property type="project" value="TreeGrafter"/>
</dbReference>
<keyword evidence="2 4" id="KW-0238">DNA-binding</keyword>
<name>A0A7K0DA25_9NOCA</name>
<dbReference type="EMBL" id="WEGK01000014">
    <property type="protein sequence ID" value="MQY22615.1"/>
    <property type="molecule type" value="Genomic_DNA"/>
</dbReference>
<dbReference type="PANTHER" id="PTHR30055:SF234">
    <property type="entry name" value="HTH-TYPE TRANSCRIPTIONAL REGULATOR BETI"/>
    <property type="match status" value="1"/>
</dbReference>
<dbReference type="InterPro" id="IPR049484">
    <property type="entry name" value="Rv0078-like_C"/>
</dbReference>
<evidence type="ECO:0000256" key="4">
    <source>
        <dbReference type="PROSITE-ProRule" id="PRU00335"/>
    </source>
</evidence>
<evidence type="ECO:0000256" key="1">
    <source>
        <dbReference type="ARBA" id="ARBA00023015"/>
    </source>
</evidence>
<dbReference type="OrthoDB" id="9805134at2"/>
<keyword evidence="1" id="KW-0805">Transcription regulation</keyword>
<accession>A0A7K0DA25</accession>
<dbReference type="FunFam" id="1.10.10.60:FF:000141">
    <property type="entry name" value="TetR family transcriptional regulator"/>
    <property type="match status" value="1"/>
</dbReference>
<dbReference type="Proteomes" id="UP000438448">
    <property type="component" value="Unassembled WGS sequence"/>
</dbReference>
<evidence type="ECO:0000313" key="6">
    <source>
        <dbReference type="EMBL" id="MQY22615.1"/>
    </source>
</evidence>
<feature type="domain" description="HTH tetR-type" evidence="5">
    <location>
        <begin position="18"/>
        <end position="78"/>
    </location>
</feature>
<sequence>MPTTQQRKPWSSPRARADETVADLLGAARDLFARNGYAATSLDAVCEAAQLSKGALYHHFGSKQLLFRAVYEKEQERIAARVVRAYAAAAKDPATASDAWGAVLIGAKAFLDEVLEPDVQRINLMDAPGALGWEDMRELGGDCLRMMEEGVARAVATGDIGAHSVPALARLLYGALCETAMGVARAADPEQALRESMREVDGLFGAVRLAR</sequence>
<dbReference type="InterPro" id="IPR009057">
    <property type="entry name" value="Homeodomain-like_sf"/>
</dbReference>
<dbReference type="PANTHER" id="PTHR30055">
    <property type="entry name" value="HTH-TYPE TRANSCRIPTIONAL REGULATOR RUTR"/>
    <property type="match status" value="1"/>
</dbReference>
<protein>
    <recommendedName>
        <fullName evidence="5">HTH tetR-type domain-containing protein</fullName>
    </recommendedName>
</protein>
<dbReference type="InterPro" id="IPR050109">
    <property type="entry name" value="HTH-type_TetR-like_transc_reg"/>
</dbReference>
<dbReference type="PROSITE" id="PS50977">
    <property type="entry name" value="HTH_TETR_2"/>
    <property type="match status" value="1"/>
</dbReference>
<keyword evidence="7" id="KW-1185">Reference proteome</keyword>